<proteinExistence type="predicted"/>
<evidence type="ECO:0000313" key="4">
    <source>
        <dbReference type="Proteomes" id="UP000294933"/>
    </source>
</evidence>
<accession>A0A4Y7QKV0</accession>
<dbReference type="InterPro" id="IPR002539">
    <property type="entry name" value="MaoC-like_dom"/>
</dbReference>
<evidence type="ECO:0000259" key="2">
    <source>
        <dbReference type="Pfam" id="PF22622"/>
    </source>
</evidence>
<dbReference type="PANTHER" id="PTHR13078:SF57">
    <property type="entry name" value="DEHYDRATASE, PUTATIVE (AFU_ORTHOLOGUE AFUA_5G00640)-RELATED"/>
    <property type="match status" value="1"/>
</dbReference>
<dbReference type="Pfam" id="PF01575">
    <property type="entry name" value="MaoC_dehydratas"/>
    <property type="match status" value="1"/>
</dbReference>
<organism evidence="3 4">
    <name type="scientific">Rickenella mellea</name>
    <dbReference type="NCBI Taxonomy" id="50990"/>
    <lineage>
        <taxon>Eukaryota</taxon>
        <taxon>Fungi</taxon>
        <taxon>Dikarya</taxon>
        <taxon>Basidiomycota</taxon>
        <taxon>Agaricomycotina</taxon>
        <taxon>Agaricomycetes</taxon>
        <taxon>Hymenochaetales</taxon>
        <taxon>Rickenellaceae</taxon>
        <taxon>Rickenella</taxon>
    </lineage>
</organism>
<dbReference type="OrthoDB" id="60204at2759"/>
<dbReference type="GO" id="GO:0006635">
    <property type="term" value="P:fatty acid beta-oxidation"/>
    <property type="evidence" value="ECO:0007669"/>
    <property type="project" value="TreeGrafter"/>
</dbReference>
<dbReference type="Gene3D" id="3.10.129.10">
    <property type="entry name" value="Hotdog Thioesterase"/>
    <property type="match status" value="2"/>
</dbReference>
<dbReference type="VEuPathDB" id="FungiDB:BD410DRAFT_781569"/>
<dbReference type="Proteomes" id="UP000294933">
    <property type="component" value="Unassembled WGS sequence"/>
</dbReference>
<evidence type="ECO:0000313" key="3">
    <source>
        <dbReference type="EMBL" id="TDL27702.1"/>
    </source>
</evidence>
<dbReference type="GO" id="GO:0004300">
    <property type="term" value="F:enoyl-CoA hydratase activity"/>
    <property type="evidence" value="ECO:0007669"/>
    <property type="project" value="TreeGrafter"/>
</dbReference>
<dbReference type="AlphaFoldDB" id="A0A4Y7QKV0"/>
<protein>
    <submittedName>
        <fullName evidence="3">Peroxisomal dehydratase</fullName>
    </submittedName>
</protein>
<name>A0A4Y7QKV0_9AGAM</name>
<evidence type="ECO:0000259" key="1">
    <source>
        <dbReference type="Pfam" id="PF01575"/>
    </source>
</evidence>
<feature type="domain" description="MaoC-like" evidence="1">
    <location>
        <begin position="178"/>
        <end position="283"/>
    </location>
</feature>
<keyword evidence="4" id="KW-1185">Reference proteome</keyword>
<dbReference type="GO" id="GO:0044594">
    <property type="term" value="F:17-beta-hydroxysteroid dehydrogenase (NAD+) activity"/>
    <property type="evidence" value="ECO:0007669"/>
    <property type="project" value="TreeGrafter"/>
</dbReference>
<gene>
    <name evidence="3" type="ORF">BD410DRAFT_781569</name>
</gene>
<dbReference type="STRING" id="50990.A0A4Y7QKV0"/>
<dbReference type="GO" id="GO:0005777">
    <property type="term" value="C:peroxisome"/>
    <property type="evidence" value="ECO:0007669"/>
    <property type="project" value="TreeGrafter"/>
</dbReference>
<dbReference type="CDD" id="cd03448">
    <property type="entry name" value="HDE_HSD"/>
    <property type="match status" value="1"/>
</dbReference>
<dbReference type="EMBL" id="ML170158">
    <property type="protein sequence ID" value="TDL27702.1"/>
    <property type="molecule type" value="Genomic_DNA"/>
</dbReference>
<dbReference type="InterPro" id="IPR054357">
    <property type="entry name" value="MFE-2_N"/>
</dbReference>
<dbReference type="Pfam" id="PF22622">
    <property type="entry name" value="MFE-2_hydrat-2_N"/>
    <property type="match status" value="1"/>
</dbReference>
<feature type="domain" description="Peroxisomal multifunctional enzyme type 2-like N-terminal" evidence="2">
    <location>
        <begin position="20"/>
        <end position="153"/>
    </location>
</feature>
<reference evidence="3 4" key="1">
    <citation type="submission" date="2018-06" db="EMBL/GenBank/DDBJ databases">
        <title>A transcriptomic atlas of mushroom development highlights an independent origin of complex multicellularity.</title>
        <authorList>
            <consortium name="DOE Joint Genome Institute"/>
            <person name="Krizsan K."/>
            <person name="Almasi E."/>
            <person name="Merenyi Z."/>
            <person name="Sahu N."/>
            <person name="Viragh M."/>
            <person name="Koszo T."/>
            <person name="Mondo S."/>
            <person name="Kiss B."/>
            <person name="Balint B."/>
            <person name="Kues U."/>
            <person name="Barry K."/>
            <person name="Hegedus J.C."/>
            <person name="Henrissat B."/>
            <person name="Johnson J."/>
            <person name="Lipzen A."/>
            <person name="Ohm R."/>
            <person name="Nagy I."/>
            <person name="Pangilinan J."/>
            <person name="Yan J."/>
            <person name="Xiong Y."/>
            <person name="Grigoriev I.V."/>
            <person name="Hibbett D.S."/>
            <person name="Nagy L.G."/>
        </authorList>
    </citation>
    <scope>NUCLEOTIDE SEQUENCE [LARGE SCALE GENOMIC DNA]</scope>
    <source>
        <strain evidence="3 4">SZMC22713</strain>
    </source>
</reference>
<dbReference type="GO" id="GO:0003857">
    <property type="term" value="F:(3S)-3-hydroxyacyl-CoA dehydrogenase (NAD+) activity"/>
    <property type="evidence" value="ECO:0007669"/>
    <property type="project" value="TreeGrafter"/>
</dbReference>
<dbReference type="SUPFAM" id="SSF54637">
    <property type="entry name" value="Thioesterase/thiol ester dehydrase-isomerase"/>
    <property type="match status" value="2"/>
</dbReference>
<dbReference type="InterPro" id="IPR029069">
    <property type="entry name" value="HotDog_dom_sf"/>
</dbReference>
<dbReference type="PANTHER" id="PTHR13078">
    <property type="entry name" value="PEROXISOMAL MULTIFUNCTIONAL ENZYME TYPE 2-RELATED"/>
    <property type="match status" value="1"/>
</dbReference>
<sequence length="314" mass="33888">MSVDLAKAVGFELPSQDVAWNKRDLLLYAAGIGAKQDDLCFVYELDKSFAPFPTYPVVLPLKGDDQELNLFKERIQGRAVPGLPKFDPNRVVHGTQLIQILKPIPLVSGPGWKLKKRITGVHENKSGIIVDNEMILTDSTGTEYAKLYSGSFNVGARTTGQKFSQSLVTLPAAKPPPKDRKPDWVVTDKTSPEQAVIYRLSGDYNPLHIDPKIGAAASFGGTILHGLSTYGFAARAVLAKVANNDPNALTLFGVRFSSPVKPGDALETSIWDMGVVNGGTGVREVTFVTKNLDSGKICLSGGIAHVKKSEKSKL</sequence>